<organism evidence="2 3">
    <name type="scientific">Ohessyouella blattaphilus</name>
    <dbReference type="NCBI Taxonomy" id="2949333"/>
    <lineage>
        <taxon>Bacteria</taxon>
        <taxon>Bacillati</taxon>
        <taxon>Bacillota</taxon>
        <taxon>Clostridia</taxon>
        <taxon>Lachnospirales</taxon>
        <taxon>Lachnospiraceae</taxon>
        <taxon>Ohessyouella</taxon>
    </lineage>
</organism>
<sequence>MVIKSDIHTHTIASGHATTATITDMAKAAKTKNLEILGISDHGPATAFGGKPSYFRSLAQAAKNRLGIRMLYGAEVNILDNKGSLDLPDDILKGLDFTIASLHRPVKKPGSLDENTTAYIEAMKNPYVNVIGHPDDTHYPVDYNALVQGAIKHHVALEINDSSLRPDGYRGDTKFNDMMILNLCKHYRHPVLLASDSHGTEHVGEVEEALKLVALAEFPEELIINTNNHLLLGLIAR</sequence>
<comment type="caution">
    <text evidence="2">The sequence shown here is derived from an EMBL/GenBank/DDBJ whole genome shotgun (WGS) entry which is preliminary data.</text>
</comment>
<dbReference type="InterPro" id="IPR003141">
    <property type="entry name" value="Pol/His_phosphatase_N"/>
</dbReference>
<dbReference type="SUPFAM" id="SSF89550">
    <property type="entry name" value="PHP domain-like"/>
    <property type="match status" value="1"/>
</dbReference>
<keyword evidence="3" id="KW-1185">Reference proteome</keyword>
<dbReference type="InterPro" id="IPR016195">
    <property type="entry name" value="Pol/histidinol_Pase-like"/>
</dbReference>
<protein>
    <submittedName>
        <fullName evidence="2">Phosphatase</fullName>
    </submittedName>
</protein>
<dbReference type="PANTHER" id="PTHR36928">
    <property type="entry name" value="PHOSPHATASE YCDX-RELATED"/>
    <property type="match status" value="1"/>
</dbReference>
<evidence type="ECO:0000313" key="2">
    <source>
        <dbReference type="EMBL" id="MCP1108956.1"/>
    </source>
</evidence>
<dbReference type="RefSeq" id="WP_262067860.1">
    <property type="nucleotide sequence ID" value="NZ_JAMXOC010000001.1"/>
</dbReference>
<dbReference type="EMBL" id="JAMZFV010000001">
    <property type="protein sequence ID" value="MCP1108956.1"/>
    <property type="molecule type" value="Genomic_DNA"/>
</dbReference>
<dbReference type="InterPro" id="IPR050243">
    <property type="entry name" value="PHP_phosphatase"/>
</dbReference>
<dbReference type="InterPro" id="IPR004013">
    <property type="entry name" value="PHP_dom"/>
</dbReference>
<evidence type="ECO:0000259" key="1">
    <source>
        <dbReference type="SMART" id="SM00481"/>
    </source>
</evidence>
<dbReference type="SMART" id="SM00481">
    <property type="entry name" value="POLIIIAc"/>
    <property type="match status" value="1"/>
</dbReference>
<accession>A0ABT1EE20</accession>
<evidence type="ECO:0000313" key="3">
    <source>
        <dbReference type="Proteomes" id="UP001523565"/>
    </source>
</evidence>
<proteinExistence type="predicted"/>
<reference evidence="2 3" key="1">
    <citation type="journal article" date="2022" name="Genome Biol. Evol.">
        <title>Host diet, physiology and behaviors set the stage for Lachnospiraceae cladogenesis.</title>
        <authorList>
            <person name="Vera-Ponce De Leon A."/>
            <person name="Schneider M."/>
            <person name="Jahnes B.C."/>
            <person name="Sadowski V."/>
            <person name="Camuy-Velez L.A."/>
            <person name="Duan J."/>
            <person name="Sabree Z.L."/>
        </authorList>
    </citation>
    <scope>NUCLEOTIDE SEQUENCE [LARGE SCALE GENOMIC DNA]</scope>
    <source>
        <strain evidence="2 3">PAL227</strain>
    </source>
</reference>
<dbReference type="PANTHER" id="PTHR36928:SF1">
    <property type="entry name" value="PHOSPHATASE YCDX-RELATED"/>
    <property type="match status" value="1"/>
</dbReference>
<dbReference type="CDD" id="cd07437">
    <property type="entry name" value="PHP_HisPPase_Ycdx_like"/>
    <property type="match status" value="1"/>
</dbReference>
<feature type="domain" description="Polymerase/histidinol phosphatase N-terminal" evidence="1">
    <location>
        <begin position="5"/>
        <end position="80"/>
    </location>
</feature>
<name>A0ABT1EE20_9FIRM</name>
<dbReference type="Gene3D" id="3.20.20.140">
    <property type="entry name" value="Metal-dependent hydrolases"/>
    <property type="match status" value="1"/>
</dbReference>
<dbReference type="Proteomes" id="UP001523565">
    <property type="component" value="Unassembled WGS sequence"/>
</dbReference>
<gene>
    <name evidence="2" type="ORF">NK118_01665</name>
</gene>
<dbReference type="Pfam" id="PF02811">
    <property type="entry name" value="PHP"/>
    <property type="match status" value="1"/>
</dbReference>